<comment type="similarity">
    <text evidence="1">Belongs to the FtsZ family.</text>
</comment>
<organism evidence="6">
    <name type="scientific">marine sediment metagenome</name>
    <dbReference type="NCBI Taxonomy" id="412755"/>
    <lineage>
        <taxon>unclassified sequences</taxon>
        <taxon>metagenomes</taxon>
        <taxon>ecological metagenomes</taxon>
    </lineage>
</organism>
<dbReference type="GO" id="GO:0005874">
    <property type="term" value="C:microtubule"/>
    <property type="evidence" value="ECO:0007669"/>
    <property type="project" value="InterPro"/>
</dbReference>
<accession>X0T5R2</accession>
<dbReference type="PANTHER" id="PTHR30314">
    <property type="entry name" value="CELL DIVISION PROTEIN FTSZ-RELATED"/>
    <property type="match status" value="1"/>
</dbReference>
<dbReference type="GO" id="GO:0003924">
    <property type="term" value="F:GTPase activity"/>
    <property type="evidence" value="ECO:0007669"/>
    <property type="project" value="InterPro"/>
</dbReference>
<dbReference type="InterPro" id="IPR008280">
    <property type="entry name" value="Tub_FtsZ_C"/>
</dbReference>
<dbReference type="InterPro" id="IPR024757">
    <property type="entry name" value="FtsZ_C"/>
</dbReference>
<keyword evidence="3" id="KW-0342">GTP-binding</keyword>
<dbReference type="EMBL" id="BARS01003429">
    <property type="protein sequence ID" value="GAF82681.1"/>
    <property type="molecule type" value="Genomic_DNA"/>
</dbReference>
<name>X0T5R2_9ZZZZ</name>
<feature type="non-terminal residue" evidence="6">
    <location>
        <position position="1"/>
    </location>
</feature>
<dbReference type="Pfam" id="PF00091">
    <property type="entry name" value="Tubulin"/>
    <property type="match status" value="1"/>
</dbReference>
<dbReference type="SMART" id="SM00865">
    <property type="entry name" value="Tubulin_C"/>
    <property type="match status" value="1"/>
</dbReference>
<dbReference type="InterPro" id="IPR036525">
    <property type="entry name" value="Tubulin/FtsZ_GTPase_sf"/>
</dbReference>
<dbReference type="CDD" id="cd02201">
    <property type="entry name" value="FtsZ_type1"/>
    <property type="match status" value="1"/>
</dbReference>
<proteinExistence type="inferred from homology"/>
<dbReference type="AlphaFoldDB" id="X0T5R2"/>
<dbReference type="GO" id="GO:0005525">
    <property type="term" value="F:GTP binding"/>
    <property type="evidence" value="ECO:0007669"/>
    <property type="project" value="UniProtKB-KW"/>
</dbReference>
<dbReference type="GO" id="GO:0032153">
    <property type="term" value="C:cell division site"/>
    <property type="evidence" value="ECO:0007669"/>
    <property type="project" value="TreeGrafter"/>
</dbReference>
<dbReference type="GO" id="GO:0007017">
    <property type="term" value="P:microtubule-based process"/>
    <property type="evidence" value="ECO:0007669"/>
    <property type="project" value="InterPro"/>
</dbReference>
<comment type="caution">
    <text evidence="6">The sequence shown here is derived from an EMBL/GenBank/DDBJ whole genome shotgun (WGS) entry which is preliminary data.</text>
</comment>
<dbReference type="InterPro" id="IPR017975">
    <property type="entry name" value="Tubulin_CS"/>
</dbReference>
<sequence>RGQKMEKTISGKDLTQDFDASNMSKTDKKLMQIVESYKKRIRVIGVGGSGCNTLTRLSYLNIDESELIGMNTDVQSLLTTVADRKIILGPQACKGLGTGSNVSLGEDSVRESMDNIISVLEGSSIVFMTSGLGGGTGSGSVPIIAETARSMRVVSVACVTLPFNSEGLQRWRNAEYALKKLQTIADTVIVIPNDKLLELAPNRSMNDAFQMADNLLGDALGGMIDLVTKPGLVNRDIADLRSILKDAGVAVMGVGESKNPDEEERMIEAAEFAMRSPLLDADVSTADRVLINIAGNKDMKLDGVNTAIEYVMDRVQPGADLFWGVQIDNSLDQGTTKLMVITGGVKSLGDLPLIEKIRRASTLREKGKSFITDVAEGSVGFSYY</sequence>
<dbReference type="SUPFAM" id="SSF52490">
    <property type="entry name" value="Tubulin nucleotide-binding domain-like"/>
    <property type="match status" value="1"/>
</dbReference>
<feature type="domain" description="Tubulin/FtsZ 2-layer sandwich" evidence="5">
    <location>
        <begin position="233"/>
        <end position="354"/>
    </location>
</feature>
<dbReference type="GO" id="GO:0051301">
    <property type="term" value="P:cell division"/>
    <property type="evidence" value="ECO:0007669"/>
    <property type="project" value="TreeGrafter"/>
</dbReference>
<dbReference type="GO" id="GO:0005737">
    <property type="term" value="C:cytoplasm"/>
    <property type="evidence" value="ECO:0007669"/>
    <property type="project" value="TreeGrafter"/>
</dbReference>
<dbReference type="PRINTS" id="PR00423">
    <property type="entry name" value="CELLDVISFTSZ"/>
</dbReference>
<evidence type="ECO:0000259" key="4">
    <source>
        <dbReference type="SMART" id="SM00864"/>
    </source>
</evidence>
<evidence type="ECO:0000256" key="2">
    <source>
        <dbReference type="ARBA" id="ARBA00022741"/>
    </source>
</evidence>
<dbReference type="SMART" id="SM00864">
    <property type="entry name" value="Tubulin"/>
    <property type="match status" value="1"/>
</dbReference>
<dbReference type="SUPFAM" id="SSF55307">
    <property type="entry name" value="Tubulin C-terminal domain-like"/>
    <property type="match status" value="1"/>
</dbReference>
<dbReference type="PANTHER" id="PTHR30314:SF3">
    <property type="entry name" value="MITOCHONDRIAL DIVISION PROTEIN FSZA"/>
    <property type="match status" value="1"/>
</dbReference>
<dbReference type="InterPro" id="IPR003008">
    <property type="entry name" value="Tubulin_FtsZ_GTPase"/>
</dbReference>
<dbReference type="PROSITE" id="PS00227">
    <property type="entry name" value="TUBULIN"/>
    <property type="match status" value="1"/>
</dbReference>
<dbReference type="HAMAP" id="MF_00909">
    <property type="entry name" value="FtsZ"/>
    <property type="match status" value="1"/>
</dbReference>
<dbReference type="InterPro" id="IPR000158">
    <property type="entry name" value="Cell_div_FtsZ"/>
</dbReference>
<evidence type="ECO:0000259" key="5">
    <source>
        <dbReference type="SMART" id="SM00865"/>
    </source>
</evidence>
<keyword evidence="2" id="KW-0547">Nucleotide-binding</keyword>
<gene>
    <name evidence="6" type="ORF">S01H1_06643</name>
</gene>
<evidence type="ECO:0000256" key="1">
    <source>
        <dbReference type="ARBA" id="ARBA00009690"/>
    </source>
</evidence>
<dbReference type="Gene3D" id="3.40.50.1440">
    <property type="entry name" value="Tubulin/FtsZ, GTPase domain"/>
    <property type="match status" value="1"/>
</dbReference>
<evidence type="ECO:0008006" key="7">
    <source>
        <dbReference type="Google" id="ProtNLM"/>
    </source>
</evidence>
<protein>
    <recommendedName>
        <fullName evidence="7">Tubulin/FtsZ GTPase domain-containing protein</fullName>
    </recommendedName>
</protein>
<evidence type="ECO:0000256" key="3">
    <source>
        <dbReference type="ARBA" id="ARBA00023134"/>
    </source>
</evidence>
<dbReference type="InterPro" id="IPR018316">
    <property type="entry name" value="Tubulin/FtsZ_2-layer-sand-dom"/>
</dbReference>
<reference evidence="6" key="1">
    <citation type="journal article" date="2014" name="Front. Microbiol.">
        <title>High frequency of phylogenetically diverse reductive dehalogenase-homologous genes in deep subseafloor sedimentary metagenomes.</title>
        <authorList>
            <person name="Kawai M."/>
            <person name="Futagami T."/>
            <person name="Toyoda A."/>
            <person name="Takaki Y."/>
            <person name="Nishi S."/>
            <person name="Hori S."/>
            <person name="Arai W."/>
            <person name="Tsubouchi T."/>
            <person name="Morono Y."/>
            <person name="Uchiyama I."/>
            <person name="Ito T."/>
            <person name="Fujiyama A."/>
            <person name="Inagaki F."/>
            <person name="Takami H."/>
        </authorList>
    </citation>
    <scope>NUCLEOTIDE SEQUENCE</scope>
    <source>
        <strain evidence="6">Expedition CK06-06</strain>
    </source>
</reference>
<dbReference type="NCBIfam" id="TIGR00065">
    <property type="entry name" value="ftsZ"/>
    <property type="match status" value="1"/>
</dbReference>
<dbReference type="Pfam" id="PF12327">
    <property type="entry name" value="FtsZ_C"/>
    <property type="match status" value="1"/>
</dbReference>
<evidence type="ECO:0000313" key="6">
    <source>
        <dbReference type="EMBL" id="GAF82681.1"/>
    </source>
</evidence>
<dbReference type="InterPro" id="IPR045061">
    <property type="entry name" value="FtsZ/CetZ"/>
</dbReference>
<feature type="domain" description="Tubulin/FtsZ GTPase" evidence="4">
    <location>
        <begin position="40"/>
        <end position="231"/>
    </location>
</feature>